<proteinExistence type="predicted"/>
<evidence type="ECO:0000313" key="1">
    <source>
        <dbReference type="EMBL" id="JAD35529.1"/>
    </source>
</evidence>
<accession>A0A0A8Z816</accession>
<reference evidence="1" key="2">
    <citation type="journal article" date="2015" name="Data Brief">
        <title>Shoot transcriptome of the giant reed, Arundo donax.</title>
        <authorList>
            <person name="Barrero R.A."/>
            <person name="Guerrero F.D."/>
            <person name="Moolhuijzen P."/>
            <person name="Goolsby J.A."/>
            <person name="Tidwell J."/>
            <person name="Bellgard S.E."/>
            <person name="Bellgard M.I."/>
        </authorList>
    </citation>
    <scope>NUCLEOTIDE SEQUENCE</scope>
    <source>
        <tissue evidence="1">Shoot tissue taken approximately 20 cm above the soil surface</tissue>
    </source>
</reference>
<sequence length="19" mass="2081">MEFMRKRVVVGVSSVGLVS</sequence>
<dbReference type="AlphaFoldDB" id="A0A0A8Z816"/>
<reference evidence="1" key="1">
    <citation type="submission" date="2014-09" db="EMBL/GenBank/DDBJ databases">
        <authorList>
            <person name="Magalhaes I.L.F."/>
            <person name="Oliveira U."/>
            <person name="Santos F.R."/>
            <person name="Vidigal T.H.D.A."/>
            <person name="Brescovit A.D."/>
            <person name="Santos A.J."/>
        </authorList>
    </citation>
    <scope>NUCLEOTIDE SEQUENCE</scope>
    <source>
        <tissue evidence="1">Shoot tissue taken approximately 20 cm above the soil surface</tissue>
    </source>
</reference>
<protein>
    <submittedName>
        <fullName evidence="1">Uncharacterized protein</fullName>
    </submittedName>
</protein>
<organism evidence="1">
    <name type="scientific">Arundo donax</name>
    <name type="common">Giant reed</name>
    <name type="synonym">Donax arundinaceus</name>
    <dbReference type="NCBI Taxonomy" id="35708"/>
    <lineage>
        <taxon>Eukaryota</taxon>
        <taxon>Viridiplantae</taxon>
        <taxon>Streptophyta</taxon>
        <taxon>Embryophyta</taxon>
        <taxon>Tracheophyta</taxon>
        <taxon>Spermatophyta</taxon>
        <taxon>Magnoliopsida</taxon>
        <taxon>Liliopsida</taxon>
        <taxon>Poales</taxon>
        <taxon>Poaceae</taxon>
        <taxon>PACMAD clade</taxon>
        <taxon>Arundinoideae</taxon>
        <taxon>Arundineae</taxon>
        <taxon>Arundo</taxon>
    </lineage>
</organism>
<name>A0A0A8Z816_ARUDO</name>
<dbReference type="EMBL" id="GBRH01262366">
    <property type="protein sequence ID" value="JAD35529.1"/>
    <property type="molecule type" value="Transcribed_RNA"/>
</dbReference>